<evidence type="ECO:0000259" key="12">
    <source>
        <dbReference type="PROSITE" id="PS50850"/>
    </source>
</evidence>
<keyword evidence="18" id="KW-1185">Reference proteome</keyword>
<evidence type="ECO:0000256" key="1">
    <source>
        <dbReference type="ARBA" id="ARBA00004651"/>
    </source>
</evidence>
<reference evidence="14" key="2">
    <citation type="submission" date="2018-03" db="EMBL/GenBank/DDBJ databases">
        <authorList>
            <person name="Keele B.F."/>
        </authorList>
    </citation>
    <scope>NUCLEOTIDE SEQUENCE</scope>
    <source>
        <strain evidence="14">SNUC 4337</strain>
    </source>
</reference>
<evidence type="ECO:0000256" key="5">
    <source>
        <dbReference type="ARBA" id="ARBA00022692"/>
    </source>
</evidence>
<evidence type="ECO:0000313" key="16">
    <source>
        <dbReference type="Proteomes" id="UP000240400"/>
    </source>
</evidence>
<keyword evidence="4" id="KW-1003">Cell membrane</keyword>
<evidence type="ECO:0000256" key="3">
    <source>
        <dbReference type="ARBA" id="ARBA00022448"/>
    </source>
</evidence>
<keyword evidence="3" id="KW-0813">Transport</keyword>
<evidence type="ECO:0000256" key="9">
    <source>
        <dbReference type="ARBA" id="ARBA00037295"/>
    </source>
</evidence>
<dbReference type="Proteomes" id="UP000240400">
    <property type="component" value="Unassembled WGS sequence"/>
</dbReference>
<evidence type="ECO:0000256" key="8">
    <source>
        <dbReference type="ARBA" id="ARBA00023136"/>
    </source>
</evidence>
<dbReference type="EMBL" id="JAFNLT010000002">
    <property type="protein sequence ID" value="MBO1226404.1"/>
    <property type="molecule type" value="Genomic_DNA"/>
</dbReference>
<evidence type="ECO:0000256" key="10">
    <source>
        <dbReference type="ARBA" id="ARBA00039918"/>
    </source>
</evidence>
<reference evidence="13 18" key="4">
    <citation type="submission" date="2021-03" db="EMBL/GenBank/DDBJ databases">
        <title>Staphylococci and Mammaliicocci in bats.</title>
        <authorList>
            <person name="Fountain K."/>
        </authorList>
    </citation>
    <scope>NUCLEOTIDE SEQUENCE [LARGE SCALE GENOMIC DNA]</scope>
    <source>
        <strain evidence="13 18">18_1_E_SW</strain>
    </source>
</reference>
<dbReference type="AlphaFoldDB" id="A0A2T4SCB3"/>
<evidence type="ECO:0000256" key="6">
    <source>
        <dbReference type="ARBA" id="ARBA00022847"/>
    </source>
</evidence>
<feature type="transmembrane region" description="Helical" evidence="11">
    <location>
        <begin position="157"/>
        <end position="179"/>
    </location>
</feature>
<feature type="domain" description="Major facilitator superfamily (MFS) profile" evidence="12">
    <location>
        <begin position="19"/>
        <end position="428"/>
    </location>
</feature>
<reference evidence="15 17" key="3">
    <citation type="submission" date="2018-06" db="EMBL/GenBank/DDBJ databases">
        <authorList>
            <consortium name="Pathogen Informatics"/>
            <person name="Doyle S."/>
        </authorList>
    </citation>
    <scope>NUCLEOTIDE SEQUENCE [LARGE SCALE GENOMIC DNA]</scope>
    <source>
        <strain evidence="15 17">NCTC13834</strain>
    </source>
</reference>
<evidence type="ECO:0000256" key="2">
    <source>
        <dbReference type="ARBA" id="ARBA00008240"/>
    </source>
</evidence>
<protein>
    <recommendedName>
        <fullName evidence="10">Putative proline/betaine transporter</fullName>
    </recommendedName>
</protein>
<evidence type="ECO:0000256" key="11">
    <source>
        <dbReference type="SAM" id="Phobius"/>
    </source>
</evidence>
<evidence type="ECO:0000313" key="15">
    <source>
        <dbReference type="EMBL" id="SUM54045.1"/>
    </source>
</evidence>
<keyword evidence="7 11" id="KW-1133">Transmembrane helix</keyword>
<dbReference type="Pfam" id="PF00083">
    <property type="entry name" value="Sugar_tr"/>
    <property type="match status" value="1"/>
</dbReference>
<evidence type="ECO:0000313" key="14">
    <source>
        <dbReference type="EMBL" id="PTK59839.1"/>
    </source>
</evidence>
<dbReference type="Gene3D" id="1.20.1250.20">
    <property type="entry name" value="MFS general substrate transporter like domains"/>
    <property type="match status" value="2"/>
</dbReference>
<gene>
    <name evidence="15" type="primary">proP_1</name>
    <name evidence="14" type="ORF">BUZ61_04280</name>
    <name evidence="13" type="ORF">J3T88_03580</name>
    <name evidence="15" type="ORF">NCTC13834_00328</name>
</gene>
<dbReference type="InterPro" id="IPR011701">
    <property type="entry name" value="MFS"/>
</dbReference>
<accession>A0A2T4SCB3</accession>
<dbReference type="OrthoDB" id="9783227at2"/>
<dbReference type="GO" id="GO:0015293">
    <property type="term" value="F:symporter activity"/>
    <property type="evidence" value="ECO:0007669"/>
    <property type="project" value="UniProtKB-KW"/>
</dbReference>
<feature type="transmembrane region" description="Helical" evidence="11">
    <location>
        <begin position="407"/>
        <end position="424"/>
    </location>
</feature>
<feature type="transmembrane region" description="Helical" evidence="11">
    <location>
        <begin position="283"/>
        <end position="302"/>
    </location>
</feature>
<dbReference type="InterPro" id="IPR020846">
    <property type="entry name" value="MFS_dom"/>
</dbReference>
<dbReference type="RefSeq" id="WP_096808269.1">
    <property type="nucleotide sequence ID" value="NZ_BMCF01000001.1"/>
</dbReference>
<evidence type="ECO:0000313" key="18">
    <source>
        <dbReference type="Proteomes" id="UP000664081"/>
    </source>
</evidence>
<dbReference type="Proteomes" id="UP000664081">
    <property type="component" value="Unassembled WGS sequence"/>
</dbReference>
<sequence>MKFKKEKVNHIDSGQAKKGVVATGIGNAIEWFDFGLYAQLAVIISANFFGNLPQEMQIVSTFAVFAFAFIVRPIGGIFFSHLGDKYGRKIVLSTTILLMAASTLMLGLLPTQEQIGIWAPILLLVVRMIQSFSTGGEYAGAMTYIAETSPDKTRGKLGSGLEVGTLAGNILAAILAGTMYSLLNDQQMAEWGWRIPFIIAAPLGIVGIILRSSLDESPAYESTLEEQEELEYSYLDIFKYYWKDVVVCFTGVAFLNVANYMVLSYMPSFLNATINLGGTMGSILSTITMLLMIPAVFFFGWYSDKIGNKRTIIFGLVGFSLFSVLAFWLMSIPMLPFVVIGLFIIALFMSTFEGVMPSVLPSMFHTKVRLRTLSLVYNIGAAIFGGLTPFILSTLVETTGQQIAPSYYLMFINVVGLIIFLTMFKSTSNKSLRGSYPNVETQEDFEDVIQNPKDALWWEQEVKHEYQGPTYND</sequence>
<organism evidence="14 16">
    <name type="scientific">Staphylococcus nepalensis</name>
    <dbReference type="NCBI Taxonomy" id="214473"/>
    <lineage>
        <taxon>Bacteria</taxon>
        <taxon>Bacillati</taxon>
        <taxon>Bacillota</taxon>
        <taxon>Bacilli</taxon>
        <taxon>Bacillales</taxon>
        <taxon>Staphylococcaceae</taxon>
        <taxon>Staphylococcus</taxon>
    </lineage>
</organism>
<comment type="similarity">
    <text evidence="2">Belongs to the major facilitator superfamily. Metabolite:H+ Symporter (MHS) family (TC 2.A.1.6) family.</text>
</comment>
<dbReference type="PROSITE" id="PS50850">
    <property type="entry name" value="MFS"/>
    <property type="match status" value="1"/>
</dbReference>
<name>A0A2T4SCB3_9STAP</name>
<feature type="transmembrane region" description="Helical" evidence="11">
    <location>
        <begin position="311"/>
        <end position="329"/>
    </location>
</feature>
<reference evidence="14 16" key="1">
    <citation type="journal article" date="2016" name="Front. Microbiol.">
        <title>Comprehensive Phylogenetic Analysis of Bovine Non-aureus Staphylococci Species Based on Whole-Genome Sequencing.</title>
        <authorList>
            <person name="Naushad S."/>
            <person name="Barkema H.W."/>
            <person name="Luby C."/>
            <person name="Condas L.A."/>
            <person name="Nobrega D.B."/>
            <person name="Carson D.A."/>
            <person name="De Buck J."/>
        </authorList>
    </citation>
    <scope>NUCLEOTIDE SEQUENCE [LARGE SCALE GENOMIC DNA]</scope>
    <source>
        <strain evidence="14 16">SNUC 4337</strain>
    </source>
</reference>
<dbReference type="Pfam" id="PF07690">
    <property type="entry name" value="MFS_1"/>
    <property type="match status" value="1"/>
</dbReference>
<dbReference type="GO" id="GO:0005886">
    <property type="term" value="C:plasma membrane"/>
    <property type="evidence" value="ECO:0007669"/>
    <property type="project" value="UniProtKB-SubCell"/>
</dbReference>
<dbReference type="GeneID" id="66775738"/>
<feature type="transmembrane region" description="Helical" evidence="11">
    <location>
        <begin position="375"/>
        <end position="395"/>
    </location>
</feature>
<comment type="subcellular location">
    <subcellularLocation>
        <location evidence="1">Cell membrane</location>
        <topology evidence="1">Multi-pass membrane protein</topology>
    </subcellularLocation>
</comment>
<dbReference type="PANTHER" id="PTHR43528">
    <property type="entry name" value="ALPHA-KETOGLUTARATE PERMEASE"/>
    <property type="match status" value="1"/>
</dbReference>
<keyword evidence="8 11" id="KW-0472">Membrane</keyword>
<dbReference type="Proteomes" id="UP000254412">
    <property type="component" value="Unassembled WGS sequence"/>
</dbReference>
<feature type="transmembrane region" description="Helical" evidence="11">
    <location>
        <begin position="245"/>
        <end position="263"/>
    </location>
</feature>
<keyword evidence="5 11" id="KW-0812">Transmembrane</keyword>
<proteinExistence type="inferred from homology"/>
<evidence type="ECO:0000256" key="4">
    <source>
        <dbReference type="ARBA" id="ARBA00022475"/>
    </source>
</evidence>
<feature type="transmembrane region" description="Helical" evidence="11">
    <location>
        <begin position="90"/>
        <end position="109"/>
    </location>
</feature>
<dbReference type="EMBL" id="UHDS01000001">
    <property type="protein sequence ID" value="SUM54045.1"/>
    <property type="molecule type" value="Genomic_DNA"/>
</dbReference>
<dbReference type="InterPro" id="IPR051084">
    <property type="entry name" value="H+-coupled_symporters"/>
</dbReference>
<feature type="transmembrane region" description="Helical" evidence="11">
    <location>
        <begin position="335"/>
        <end position="355"/>
    </location>
</feature>
<keyword evidence="6" id="KW-0769">Symport</keyword>
<dbReference type="EMBL" id="PZHR01000014">
    <property type="protein sequence ID" value="PTK59839.1"/>
    <property type="molecule type" value="Genomic_DNA"/>
</dbReference>
<dbReference type="InterPro" id="IPR036259">
    <property type="entry name" value="MFS_trans_sf"/>
</dbReference>
<dbReference type="SUPFAM" id="SSF103473">
    <property type="entry name" value="MFS general substrate transporter"/>
    <property type="match status" value="1"/>
</dbReference>
<comment type="function">
    <text evidence="9">May be a proton symporter involved in the uptake of osmolytes such as proline and glycine betaine.</text>
</comment>
<feature type="transmembrane region" description="Helical" evidence="11">
    <location>
        <begin position="58"/>
        <end position="78"/>
    </location>
</feature>
<dbReference type="PANTHER" id="PTHR43528:SF1">
    <property type="entry name" value="ALPHA-KETOGLUTARATE PERMEASE"/>
    <property type="match status" value="1"/>
</dbReference>
<dbReference type="FunFam" id="1.20.1250.20:FF:000001">
    <property type="entry name" value="Dicarboxylate MFS transporter"/>
    <property type="match status" value="1"/>
</dbReference>
<evidence type="ECO:0000313" key="13">
    <source>
        <dbReference type="EMBL" id="MBO1226404.1"/>
    </source>
</evidence>
<feature type="transmembrane region" description="Helical" evidence="11">
    <location>
        <begin position="115"/>
        <end position="136"/>
    </location>
</feature>
<dbReference type="InterPro" id="IPR005828">
    <property type="entry name" value="MFS_sugar_transport-like"/>
</dbReference>
<feature type="transmembrane region" description="Helical" evidence="11">
    <location>
        <begin position="191"/>
        <end position="210"/>
    </location>
</feature>
<evidence type="ECO:0000313" key="17">
    <source>
        <dbReference type="Proteomes" id="UP000254412"/>
    </source>
</evidence>
<evidence type="ECO:0000256" key="7">
    <source>
        <dbReference type="ARBA" id="ARBA00022989"/>
    </source>
</evidence>